<dbReference type="PANTHER" id="PTHR42923">
    <property type="entry name" value="PROTOPORPHYRINOGEN OXIDASE"/>
    <property type="match status" value="1"/>
</dbReference>
<evidence type="ECO:0000313" key="3">
    <source>
        <dbReference type="EMBL" id="KAA0940489.1"/>
    </source>
</evidence>
<sequence length="531" mass="58274">MSAPHRPATVPRRPAAEPRHPDPARRGRDRRARTILPAPGAPRFTGDRPMTTAVVGGGIAGLAAATALAERGVRVTLYEREPTLGGRLAGWRTTLSDGSDVTMSRGFHAFFRQYYNLRGLLRRTDPGLERLRGLPDYPLRHGSGLHDSFRHVPRTPPWSALGFVALSPTFGLRDLVRMNPVAALPLLDVRVPRVYERLDGVSAHDFLESIRFPEAAHHLAFEVFSRSFFADPRRLSAAEMVLMFHIYFLGSSEGLLFDVPDEPFPTALWEPLAGYLEGHGVELRTGTSVETVDPTPDGGFHVATDTDERRHDTVVLALDTGGLGGLVARSPLLGDAAWRERTARLRTAPPFLVSRLWLDRPVAADRPGFLGTSGYGSLDNVSVLDRWEGEAARWAFRTGGSVVELHAYALPDGADRAVEQKRLVEQLHQVYPETRAAKVVDERHEWRSDCPLFPVGGYADRPTVRTPDPGLVVAGDLVRTELPVALMERAATSGFLAANALLERWGVTGQTLWTVPDRGRGAVLRGLARLG</sequence>
<evidence type="ECO:0000259" key="2">
    <source>
        <dbReference type="Pfam" id="PF01593"/>
    </source>
</evidence>
<evidence type="ECO:0000313" key="4">
    <source>
        <dbReference type="Proteomes" id="UP000324965"/>
    </source>
</evidence>
<dbReference type="InterPro" id="IPR002937">
    <property type="entry name" value="Amino_oxidase"/>
</dbReference>
<dbReference type="SUPFAM" id="SSF51905">
    <property type="entry name" value="FAD/NAD(P)-binding domain"/>
    <property type="match status" value="1"/>
</dbReference>
<organism evidence="3 4">
    <name type="scientific">Streptomyces apricus</name>
    <dbReference type="NCBI Taxonomy" id="1828112"/>
    <lineage>
        <taxon>Bacteria</taxon>
        <taxon>Bacillati</taxon>
        <taxon>Actinomycetota</taxon>
        <taxon>Actinomycetes</taxon>
        <taxon>Kitasatosporales</taxon>
        <taxon>Streptomycetaceae</taxon>
        <taxon>Streptomyces</taxon>
    </lineage>
</organism>
<gene>
    <name evidence="3" type="ORF">FGF04_09510</name>
</gene>
<dbReference type="GO" id="GO:0016491">
    <property type="term" value="F:oxidoreductase activity"/>
    <property type="evidence" value="ECO:0007669"/>
    <property type="project" value="InterPro"/>
</dbReference>
<proteinExistence type="predicted"/>
<keyword evidence="4" id="KW-1185">Reference proteome</keyword>
<feature type="region of interest" description="Disordered" evidence="1">
    <location>
        <begin position="1"/>
        <end position="48"/>
    </location>
</feature>
<evidence type="ECO:0000256" key="1">
    <source>
        <dbReference type="SAM" id="MobiDB-lite"/>
    </source>
</evidence>
<dbReference type="InterPro" id="IPR036188">
    <property type="entry name" value="FAD/NAD-bd_sf"/>
</dbReference>
<dbReference type="Gene3D" id="3.50.50.60">
    <property type="entry name" value="FAD/NAD(P)-binding domain"/>
    <property type="match status" value="1"/>
</dbReference>
<protein>
    <submittedName>
        <fullName evidence="3">FAD-dependent oxidoreductase</fullName>
    </submittedName>
</protein>
<reference evidence="3 4" key="1">
    <citation type="submission" date="2019-05" db="EMBL/GenBank/DDBJ databases">
        <authorList>
            <person name="Hariharan J."/>
            <person name="Choudoir M.J."/>
            <person name="Diebold P."/>
            <person name="Panke-Buisse K."/>
            <person name="Buckley D.H."/>
        </authorList>
    </citation>
    <scope>NUCLEOTIDE SEQUENCE [LARGE SCALE GENOMIC DNA]</scope>
    <source>
        <strain evidence="3 4">SUN51</strain>
    </source>
</reference>
<dbReference type="PANTHER" id="PTHR42923:SF43">
    <property type="entry name" value="AMINE OXIDASE"/>
    <property type="match status" value="1"/>
</dbReference>
<dbReference type="InterPro" id="IPR050464">
    <property type="entry name" value="Zeta_carotene_desat/Oxidored"/>
</dbReference>
<feature type="domain" description="Amine oxidase" evidence="2">
    <location>
        <begin position="59"/>
        <end position="502"/>
    </location>
</feature>
<feature type="compositionally biased region" description="Basic and acidic residues" evidence="1">
    <location>
        <begin position="14"/>
        <end position="26"/>
    </location>
</feature>
<dbReference type="RefSeq" id="WP_149510832.1">
    <property type="nucleotide sequence ID" value="NZ_VDFC01000027.1"/>
</dbReference>
<dbReference type="Pfam" id="PF01593">
    <property type="entry name" value="Amino_oxidase"/>
    <property type="match status" value="1"/>
</dbReference>
<dbReference type="Proteomes" id="UP000324965">
    <property type="component" value="Unassembled WGS sequence"/>
</dbReference>
<dbReference type="OrthoDB" id="7856496at2"/>
<dbReference type="EMBL" id="VDFC01000027">
    <property type="protein sequence ID" value="KAA0940489.1"/>
    <property type="molecule type" value="Genomic_DNA"/>
</dbReference>
<accession>A0A5B0BHP6</accession>
<comment type="caution">
    <text evidence="3">The sequence shown here is derived from an EMBL/GenBank/DDBJ whole genome shotgun (WGS) entry which is preliminary data.</text>
</comment>
<dbReference type="PRINTS" id="PR00419">
    <property type="entry name" value="ADXRDTASE"/>
</dbReference>
<dbReference type="AlphaFoldDB" id="A0A5B0BHP6"/>
<name>A0A5B0BHP6_9ACTN</name>